<dbReference type="STRING" id="742152.A0A2H3JC01"/>
<dbReference type="AlphaFoldDB" id="A0A2H3JC01"/>
<proteinExistence type="predicted"/>
<gene>
    <name evidence="1" type="ORF">WOLCODRAFT_68517</name>
</gene>
<evidence type="ECO:0000313" key="2">
    <source>
        <dbReference type="Proteomes" id="UP000218811"/>
    </source>
</evidence>
<sequence length="89" mass="9843">KQIVCMSILVHSTNQQCNTVQSMIGLFLHSCRTSETVLEFLSRIGLSISRTSIDNAVTSLSHEAGVNMKQLGQSLPHLLMTILMLRSKN</sequence>
<evidence type="ECO:0000313" key="1">
    <source>
        <dbReference type="EMBL" id="PCH39770.1"/>
    </source>
</evidence>
<reference evidence="1 2" key="1">
    <citation type="journal article" date="2012" name="Science">
        <title>The Paleozoic origin of enzymatic lignin decomposition reconstructed from 31 fungal genomes.</title>
        <authorList>
            <person name="Floudas D."/>
            <person name="Binder M."/>
            <person name="Riley R."/>
            <person name="Barry K."/>
            <person name="Blanchette R.A."/>
            <person name="Henrissat B."/>
            <person name="Martinez A.T."/>
            <person name="Otillar R."/>
            <person name="Spatafora J.W."/>
            <person name="Yadav J.S."/>
            <person name="Aerts A."/>
            <person name="Benoit I."/>
            <person name="Boyd A."/>
            <person name="Carlson A."/>
            <person name="Copeland A."/>
            <person name="Coutinho P.M."/>
            <person name="de Vries R.P."/>
            <person name="Ferreira P."/>
            <person name="Findley K."/>
            <person name="Foster B."/>
            <person name="Gaskell J."/>
            <person name="Glotzer D."/>
            <person name="Gorecki P."/>
            <person name="Heitman J."/>
            <person name="Hesse C."/>
            <person name="Hori C."/>
            <person name="Igarashi K."/>
            <person name="Jurgens J.A."/>
            <person name="Kallen N."/>
            <person name="Kersten P."/>
            <person name="Kohler A."/>
            <person name="Kuees U."/>
            <person name="Kumar T.K.A."/>
            <person name="Kuo A."/>
            <person name="LaButti K."/>
            <person name="Larrondo L.F."/>
            <person name="Lindquist E."/>
            <person name="Ling A."/>
            <person name="Lombard V."/>
            <person name="Lucas S."/>
            <person name="Lundell T."/>
            <person name="Martin R."/>
            <person name="McLaughlin D.J."/>
            <person name="Morgenstern I."/>
            <person name="Morin E."/>
            <person name="Murat C."/>
            <person name="Nagy L.G."/>
            <person name="Nolan M."/>
            <person name="Ohm R.A."/>
            <person name="Patyshakuliyeva A."/>
            <person name="Rokas A."/>
            <person name="Ruiz-Duenas F.J."/>
            <person name="Sabat G."/>
            <person name="Salamov A."/>
            <person name="Samejima M."/>
            <person name="Schmutz J."/>
            <person name="Slot J.C."/>
            <person name="St John F."/>
            <person name="Stenlid J."/>
            <person name="Sun H."/>
            <person name="Sun S."/>
            <person name="Syed K."/>
            <person name="Tsang A."/>
            <person name="Wiebenga A."/>
            <person name="Young D."/>
            <person name="Pisabarro A."/>
            <person name="Eastwood D.C."/>
            <person name="Martin F."/>
            <person name="Cullen D."/>
            <person name="Grigoriev I.V."/>
            <person name="Hibbett D.S."/>
        </authorList>
    </citation>
    <scope>NUCLEOTIDE SEQUENCE [LARGE SCALE GENOMIC DNA]</scope>
    <source>
        <strain evidence="1 2">MD-104</strain>
    </source>
</reference>
<protein>
    <submittedName>
        <fullName evidence="1">Uncharacterized protein</fullName>
    </submittedName>
</protein>
<dbReference type="OrthoDB" id="4743193at2759"/>
<organism evidence="1 2">
    <name type="scientific">Wolfiporia cocos (strain MD-104)</name>
    <name type="common">Brown rot fungus</name>
    <dbReference type="NCBI Taxonomy" id="742152"/>
    <lineage>
        <taxon>Eukaryota</taxon>
        <taxon>Fungi</taxon>
        <taxon>Dikarya</taxon>
        <taxon>Basidiomycota</taxon>
        <taxon>Agaricomycotina</taxon>
        <taxon>Agaricomycetes</taxon>
        <taxon>Polyporales</taxon>
        <taxon>Phaeolaceae</taxon>
        <taxon>Wolfiporia</taxon>
    </lineage>
</organism>
<dbReference type="Proteomes" id="UP000218811">
    <property type="component" value="Unassembled WGS sequence"/>
</dbReference>
<name>A0A2H3JC01_WOLCO</name>
<dbReference type="OMA" id="CMSIMAQ"/>
<accession>A0A2H3JC01</accession>
<feature type="non-terminal residue" evidence="1">
    <location>
        <position position="1"/>
    </location>
</feature>
<dbReference type="EMBL" id="KB468053">
    <property type="protein sequence ID" value="PCH39770.1"/>
    <property type="molecule type" value="Genomic_DNA"/>
</dbReference>
<keyword evidence="2" id="KW-1185">Reference proteome</keyword>